<dbReference type="Proteomes" id="UP001552299">
    <property type="component" value="Unassembled WGS sequence"/>
</dbReference>
<proteinExistence type="predicted"/>
<name>A0ABD0UZ38_DENTH</name>
<evidence type="ECO:0000313" key="2">
    <source>
        <dbReference type="EMBL" id="KAL0917889.1"/>
    </source>
</evidence>
<organism evidence="2 3">
    <name type="scientific">Dendrobium thyrsiflorum</name>
    <name type="common">Pinecone-like raceme dendrobium</name>
    <name type="synonym">Orchid</name>
    <dbReference type="NCBI Taxonomy" id="117978"/>
    <lineage>
        <taxon>Eukaryota</taxon>
        <taxon>Viridiplantae</taxon>
        <taxon>Streptophyta</taxon>
        <taxon>Embryophyta</taxon>
        <taxon>Tracheophyta</taxon>
        <taxon>Spermatophyta</taxon>
        <taxon>Magnoliopsida</taxon>
        <taxon>Liliopsida</taxon>
        <taxon>Asparagales</taxon>
        <taxon>Orchidaceae</taxon>
        <taxon>Epidendroideae</taxon>
        <taxon>Malaxideae</taxon>
        <taxon>Dendrobiinae</taxon>
        <taxon>Dendrobium</taxon>
    </lineage>
</organism>
<keyword evidence="3" id="KW-1185">Reference proteome</keyword>
<accession>A0ABD0UZ38</accession>
<sequence length="230" mass="26231">MSMKYKQQLNEEHTIQLLICNIDDKMVSYLCMTSISTFQELLDWVAKFEKLNLLKSKSYMDRSRRNKAQDTRRGKQSAYKEDKGKERPKLILGDNNKLRTFLTGREHLKPATGEVLKENLKLVFKASANNTMRNPNQRGLKLQYSSKRLKSSSLKGNLSGHSTSFRTYKQTGNTINSPVIQGTKFKTLKAKGVRFSEPTCSIGETPCFCHAKKDGKENNTMINLVIPLIC</sequence>
<dbReference type="AlphaFoldDB" id="A0ABD0UZ38"/>
<evidence type="ECO:0000313" key="3">
    <source>
        <dbReference type="Proteomes" id="UP001552299"/>
    </source>
</evidence>
<feature type="region of interest" description="Disordered" evidence="1">
    <location>
        <begin position="60"/>
        <end position="89"/>
    </location>
</feature>
<comment type="caution">
    <text evidence="2">The sequence shown here is derived from an EMBL/GenBank/DDBJ whole genome shotgun (WGS) entry which is preliminary data.</text>
</comment>
<evidence type="ECO:0000256" key="1">
    <source>
        <dbReference type="SAM" id="MobiDB-lite"/>
    </source>
</evidence>
<gene>
    <name evidence="2" type="ORF">M5K25_012992</name>
</gene>
<protein>
    <submittedName>
        <fullName evidence="2">Uncharacterized protein</fullName>
    </submittedName>
</protein>
<reference evidence="2 3" key="1">
    <citation type="journal article" date="2024" name="Plant Biotechnol. J.">
        <title>Dendrobium thyrsiflorum genome and its molecular insights into genes involved in important horticultural traits.</title>
        <authorList>
            <person name="Chen B."/>
            <person name="Wang J.Y."/>
            <person name="Zheng P.J."/>
            <person name="Li K.L."/>
            <person name="Liang Y.M."/>
            <person name="Chen X.F."/>
            <person name="Zhang C."/>
            <person name="Zhao X."/>
            <person name="He X."/>
            <person name="Zhang G.Q."/>
            <person name="Liu Z.J."/>
            <person name="Xu Q."/>
        </authorList>
    </citation>
    <scope>NUCLEOTIDE SEQUENCE [LARGE SCALE GENOMIC DNA]</scope>
    <source>
        <strain evidence="2">GZMU011</strain>
    </source>
</reference>
<dbReference type="EMBL" id="JANQDX010000010">
    <property type="protein sequence ID" value="KAL0917889.1"/>
    <property type="molecule type" value="Genomic_DNA"/>
</dbReference>